<feature type="domain" description="Nucleotidyl transferase" evidence="6">
    <location>
        <begin position="8"/>
        <end position="276"/>
    </location>
</feature>
<evidence type="ECO:0000256" key="5">
    <source>
        <dbReference type="ARBA" id="ARBA00048128"/>
    </source>
</evidence>
<reference evidence="7 8" key="1">
    <citation type="journal article" date="2016" name="Nat. Commun.">
        <title>Thousands of microbial genomes shed light on interconnected biogeochemical processes in an aquifer system.</title>
        <authorList>
            <person name="Anantharaman K."/>
            <person name="Brown C.T."/>
            <person name="Hug L.A."/>
            <person name="Sharon I."/>
            <person name="Castelle C.J."/>
            <person name="Probst A.J."/>
            <person name="Thomas B.C."/>
            <person name="Singh A."/>
            <person name="Wilkins M.J."/>
            <person name="Karaoz U."/>
            <person name="Brodie E.L."/>
            <person name="Williams K.H."/>
            <person name="Hubbard S.S."/>
            <person name="Banfield J.F."/>
        </authorList>
    </citation>
    <scope>NUCLEOTIDE SEQUENCE [LARGE SCALE GENOMIC DNA]</scope>
</reference>
<dbReference type="InterPro" id="IPR029044">
    <property type="entry name" value="Nucleotide-diphossugar_trans"/>
</dbReference>
<dbReference type="EMBL" id="MHUC01000015">
    <property type="protein sequence ID" value="OHA70911.1"/>
    <property type="molecule type" value="Genomic_DNA"/>
</dbReference>
<dbReference type="EC" id="2.7.7.9" evidence="2"/>
<keyword evidence="4" id="KW-0548">Nucleotidyltransferase</keyword>
<dbReference type="InterPro" id="IPR005835">
    <property type="entry name" value="NTP_transferase_dom"/>
</dbReference>
<dbReference type="PANTHER" id="PTHR43197:SF1">
    <property type="entry name" value="UTP--GLUCOSE-1-PHOSPHATE URIDYLYLTRANSFERASE"/>
    <property type="match status" value="1"/>
</dbReference>
<comment type="similarity">
    <text evidence="1">Belongs to the UDPGP type 2 family.</text>
</comment>
<dbReference type="GO" id="GO:0006011">
    <property type="term" value="P:UDP-alpha-D-glucose metabolic process"/>
    <property type="evidence" value="ECO:0007669"/>
    <property type="project" value="InterPro"/>
</dbReference>
<dbReference type="STRING" id="1802457.A3F15_02030"/>
<dbReference type="Gene3D" id="3.90.550.10">
    <property type="entry name" value="Spore Coat Polysaccharide Biosynthesis Protein SpsA, Chain A"/>
    <property type="match status" value="1"/>
</dbReference>
<dbReference type="InterPro" id="IPR005771">
    <property type="entry name" value="GalU_uridylyltTrfase_bac/arc"/>
</dbReference>
<name>A0A1G2RFS3_9BACT</name>
<comment type="caution">
    <text evidence="7">The sequence shown here is derived from an EMBL/GenBank/DDBJ whole genome shotgun (WGS) entry which is preliminary data.</text>
</comment>
<gene>
    <name evidence="7" type="ORF">A3F15_02030</name>
</gene>
<sequence length="301" mass="33612">MENEIKKAILPIAGLGTRFLPLSLVLPKELWPLADVPALQYIIEEIKLAGIQEVILVMSPDKKIIMDYLGVLPRQKRIARASKIEKILKERKKDSILDSLKKFQESLEGLVFSCLFQKKPLGDGDAVLQAAKAIGNEPCAVLFGDDIVDAKIPCISQLFNVFKTGGKPVMALSHLPKEKLPSYGVVDVEKIANRLFKVKGIIEKPAIDEAPSDLAVVGKYILTPEVFSYLKTVAPDKSGEIKLAGAFDQMIKDDKIIYGCEFDGRWLECGNKLDWLKSHFYFSLKHPQYGPEIKSFLQEIL</sequence>
<protein>
    <recommendedName>
        <fullName evidence="2">UTP--glucose-1-phosphate uridylyltransferase</fullName>
        <ecNumber evidence="2">2.7.7.9</ecNumber>
    </recommendedName>
</protein>
<dbReference type="PANTHER" id="PTHR43197">
    <property type="entry name" value="UTP--GLUCOSE-1-PHOSPHATE URIDYLYLTRANSFERASE"/>
    <property type="match status" value="1"/>
</dbReference>
<organism evidence="7 8">
    <name type="scientific">Candidatus Wildermuthbacteria bacterium RIFCSPHIGHO2_12_FULL_40_12</name>
    <dbReference type="NCBI Taxonomy" id="1802457"/>
    <lineage>
        <taxon>Bacteria</taxon>
        <taxon>Candidatus Wildermuthiibacteriota</taxon>
    </lineage>
</organism>
<evidence type="ECO:0000259" key="6">
    <source>
        <dbReference type="Pfam" id="PF00483"/>
    </source>
</evidence>
<accession>A0A1G2RFS3</accession>
<evidence type="ECO:0000256" key="1">
    <source>
        <dbReference type="ARBA" id="ARBA00006890"/>
    </source>
</evidence>
<dbReference type="Pfam" id="PF00483">
    <property type="entry name" value="NTP_transferase"/>
    <property type="match status" value="1"/>
</dbReference>
<keyword evidence="3" id="KW-0808">Transferase</keyword>
<dbReference type="Proteomes" id="UP000177078">
    <property type="component" value="Unassembled WGS sequence"/>
</dbReference>
<evidence type="ECO:0000256" key="3">
    <source>
        <dbReference type="ARBA" id="ARBA00022679"/>
    </source>
</evidence>
<dbReference type="AlphaFoldDB" id="A0A1G2RFS3"/>
<evidence type="ECO:0000256" key="2">
    <source>
        <dbReference type="ARBA" id="ARBA00012415"/>
    </source>
</evidence>
<comment type="catalytic activity">
    <reaction evidence="5">
        <text>alpha-D-glucose 1-phosphate + UTP + H(+) = UDP-alpha-D-glucose + diphosphate</text>
        <dbReference type="Rhea" id="RHEA:19889"/>
        <dbReference type="ChEBI" id="CHEBI:15378"/>
        <dbReference type="ChEBI" id="CHEBI:33019"/>
        <dbReference type="ChEBI" id="CHEBI:46398"/>
        <dbReference type="ChEBI" id="CHEBI:58601"/>
        <dbReference type="ChEBI" id="CHEBI:58885"/>
        <dbReference type="EC" id="2.7.7.9"/>
    </reaction>
</comment>
<dbReference type="SUPFAM" id="SSF53448">
    <property type="entry name" value="Nucleotide-diphospho-sugar transferases"/>
    <property type="match status" value="1"/>
</dbReference>
<evidence type="ECO:0000256" key="4">
    <source>
        <dbReference type="ARBA" id="ARBA00022695"/>
    </source>
</evidence>
<dbReference type="GO" id="GO:0003983">
    <property type="term" value="F:UTP:glucose-1-phosphate uridylyltransferase activity"/>
    <property type="evidence" value="ECO:0007669"/>
    <property type="project" value="UniProtKB-EC"/>
</dbReference>
<evidence type="ECO:0000313" key="8">
    <source>
        <dbReference type="Proteomes" id="UP000177078"/>
    </source>
</evidence>
<evidence type="ECO:0000313" key="7">
    <source>
        <dbReference type="EMBL" id="OHA70911.1"/>
    </source>
</evidence>
<proteinExistence type="inferred from homology"/>